<dbReference type="Proteomes" id="UP001058003">
    <property type="component" value="Chromosome"/>
</dbReference>
<evidence type="ECO:0000256" key="7">
    <source>
        <dbReference type="SAM" id="MobiDB-lite"/>
    </source>
</evidence>
<feature type="region of interest" description="Disordered" evidence="7">
    <location>
        <begin position="718"/>
        <end position="742"/>
    </location>
</feature>
<feature type="transmembrane region" description="Helical" evidence="8">
    <location>
        <begin position="230"/>
        <end position="253"/>
    </location>
</feature>
<keyword evidence="5 8" id="KW-1133">Transmembrane helix</keyword>
<feature type="domain" description="SSD" evidence="9">
    <location>
        <begin position="537"/>
        <end position="668"/>
    </location>
</feature>
<dbReference type="Pfam" id="PF03176">
    <property type="entry name" value="MMPL"/>
    <property type="match status" value="2"/>
</dbReference>
<feature type="transmembrane region" description="Helical" evidence="8">
    <location>
        <begin position="366"/>
        <end position="388"/>
    </location>
</feature>
<dbReference type="PROSITE" id="PS50156">
    <property type="entry name" value="SSD"/>
    <property type="match status" value="2"/>
</dbReference>
<evidence type="ECO:0000256" key="8">
    <source>
        <dbReference type="SAM" id="Phobius"/>
    </source>
</evidence>
<keyword evidence="11" id="KW-1185">Reference proteome</keyword>
<dbReference type="EMBL" id="CP073767">
    <property type="protein sequence ID" value="UWZ51942.1"/>
    <property type="molecule type" value="Genomic_DNA"/>
</dbReference>
<feature type="transmembrane region" description="Helical" evidence="8">
    <location>
        <begin position="645"/>
        <end position="670"/>
    </location>
</feature>
<proteinExistence type="inferred from homology"/>
<protein>
    <submittedName>
        <fullName evidence="10">MMPL family transporter</fullName>
    </submittedName>
</protein>
<dbReference type="PANTHER" id="PTHR33406">
    <property type="entry name" value="MEMBRANE PROTEIN MJ1562-RELATED"/>
    <property type="match status" value="1"/>
</dbReference>
<feature type="transmembrane region" description="Helical" evidence="8">
    <location>
        <begin position="569"/>
        <end position="589"/>
    </location>
</feature>
<comment type="similarity">
    <text evidence="2">Belongs to the resistance-nodulation-cell division (RND) (TC 2.A.6) family. MmpL subfamily.</text>
</comment>
<evidence type="ECO:0000256" key="6">
    <source>
        <dbReference type="ARBA" id="ARBA00023136"/>
    </source>
</evidence>
<feature type="transmembrane region" description="Helical" evidence="8">
    <location>
        <begin position="610"/>
        <end position="639"/>
    </location>
</feature>
<reference evidence="10" key="1">
    <citation type="submission" date="2021-04" db="EMBL/GenBank/DDBJ databases">
        <title>Dactylosporangium aurantiacum NRRL B-8018 full assembly.</title>
        <authorList>
            <person name="Hartkoorn R.C."/>
            <person name="Beaudoing E."/>
            <person name="Hot D."/>
        </authorList>
    </citation>
    <scope>NUCLEOTIDE SEQUENCE</scope>
    <source>
        <strain evidence="10">NRRL B-8018</strain>
    </source>
</reference>
<keyword evidence="3" id="KW-1003">Cell membrane</keyword>
<gene>
    <name evidence="10" type="ORF">Daura_35275</name>
</gene>
<dbReference type="InterPro" id="IPR004869">
    <property type="entry name" value="MMPL_dom"/>
</dbReference>
<keyword evidence="6 8" id="KW-0472">Membrane</keyword>
<dbReference type="SUPFAM" id="SSF82866">
    <property type="entry name" value="Multidrug efflux transporter AcrB transmembrane domain"/>
    <property type="match status" value="2"/>
</dbReference>
<keyword evidence="4 8" id="KW-0812">Transmembrane</keyword>
<dbReference type="GO" id="GO:0005886">
    <property type="term" value="C:plasma membrane"/>
    <property type="evidence" value="ECO:0007669"/>
    <property type="project" value="UniProtKB-SubCell"/>
</dbReference>
<evidence type="ECO:0000256" key="1">
    <source>
        <dbReference type="ARBA" id="ARBA00004651"/>
    </source>
</evidence>
<dbReference type="InterPro" id="IPR050545">
    <property type="entry name" value="Mycobact_MmpL"/>
</dbReference>
<dbReference type="RefSeq" id="WP_081970647.1">
    <property type="nucleotide sequence ID" value="NZ_JNYJ01000008.1"/>
</dbReference>
<dbReference type="KEGG" id="daur:Daura_35275"/>
<dbReference type="InterPro" id="IPR000731">
    <property type="entry name" value="SSD"/>
</dbReference>
<evidence type="ECO:0000256" key="2">
    <source>
        <dbReference type="ARBA" id="ARBA00010157"/>
    </source>
</evidence>
<feature type="domain" description="SSD" evidence="9">
    <location>
        <begin position="218"/>
        <end position="328"/>
    </location>
</feature>
<comment type="subcellular location">
    <subcellularLocation>
        <location evidence="1">Cell membrane</location>
        <topology evidence="1">Multi-pass membrane protein</topology>
    </subcellularLocation>
</comment>
<feature type="transmembrane region" description="Helical" evidence="8">
    <location>
        <begin position="274"/>
        <end position="297"/>
    </location>
</feature>
<evidence type="ECO:0000313" key="11">
    <source>
        <dbReference type="Proteomes" id="UP001058003"/>
    </source>
</evidence>
<feature type="transmembrane region" description="Helical" evidence="8">
    <location>
        <begin position="303"/>
        <end position="327"/>
    </location>
</feature>
<feature type="transmembrane region" description="Helical" evidence="8">
    <location>
        <begin position="173"/>
        <end position="191"/>
    </location>
</feature>
<evidence type="ECO:0000259" key="9">
    <source>
        <dbReference type="PROSITE" id="PS50156"/>
    </source>
</evidence>
<accession>A0A9Q9MJI2</accession>
<evidence type="ECO:0000256" key="5">
    <source>
        <dbReference type="ARBA" id="ARBA00022989"/>
    </source>
</evidence>
<name>A0A9Q9MJI2_9ACTN</name>
<dbReference type="AlphaFoldDB" id="A0A9Q9MJI2"/>
<dbReference type="Gene3D" id="1.20.1640.10">
    <property type="entry name" value="Multidrug efflux transporter AcrB transmembrane domain"/>
    <property type="match status" value="2"/>
</dbReference>
<dbReference type="PANTHER" id="PTHR33406:SF6">
    <property type="entry name" value="MEMBRANE PROTEIN YDGH-RELATED"/>
    <property type="match status" value="1"/>
</dbReference>
<evidence type="ECO:0000256" key="4">
    <source>
        <dbReference type="ARBA" id="ARBA00022692"/>
    </source>
</evidence>
<evidence type="ECO:0000256" key="3">
    <source>
        <dbReference type="ARBA" id="ARBA00022475"/>
    </source>
</evidence>
<sequence length="742" mass="74904">MGTRVAAAVTSRLGAVLILLVTVGLSALVFLTSPAQPDAEPGDGLPAGKQSTRVTQLADRFASGRTDVAVVVYERRDAPLTDADKAVIEQARTTLAGTATGGQVPPPAVAEDGRAALLAVTLSGDSETQSTAVERIRDVVHAGGTLPGGLTAQVTGGPAFGRDISAAFEGADVTLLIATASVVAVLLLLTYRSPLLWIVPLVVIGTGDQVVAKLLPWVAKVVGERTDASVSGIVSVLVFGAGTDYALLLISRYREELRHTPDRREAMKVALRNAAPAVVASAGTVILALLTLLAAVLTANRTLGVAAAIGVAVALLFGLVVLPAALVSLPRGIFWPFVPQVGSQDPTSKGVWSRIAHGVGRHPARVLAGAAVVLAVLTAGLLSTSIGLSQTEQFRTEVESVTAQEALARHFPAGSSQPVTVIVAAATTDRAVATIEGLDGVAAVARPERSDDGTLTKLRVDLRAASGTPAADDTVRAMRSALAGIAGSDPLVGGAPAADLDQRDAYRRDNTVVVPLVLLVVLLVLVVLLRSLVAPLLLLLTVIVSFAASVGAASLVLRHGLGIPALDAGVPLLSFLFLVALGVDYNIFLVTRAREEAAARGDTRAGVIRALGATGGVITSAGILLAAVFTVLGVLPVIVLTQIGVIVGIGVVLDTLVVRTVVVPAIALLLGERFWWPARPGASSPGSGTASAAPSDAPSAAASAAAPAAASAAADGAGARPVGHVAGGGRHVASGSPGRHEG</sequence>
<feature type="transmembrane region" description="Helical" evidence="8">
    <location>
        <begin position="536"/>
        <end position="557"/>
    </location>
</feature>
<evidence type="ECO:0000313" key="10">
    <source>
        <dbReference type="EMBL" id="UWZ51942.1"/>
    </source>
</evidence>
<feature type="transmembrane region" description="Helical" evidence="8">
    <location>
        <begin position="198"/>
        <end position="218"/>
    </location>
</feature>
<feature type="transmembrane region" description="Helical" evidence="8">
    <location>
        <begin position="512"/>
        <end position="529"/>
    </location>
</feature>
<organism evidence="10 11">
    <name type="scientific">Dactylosporangium aurantiacum</name>
    <dbReference type="NCBI Taxonomy" id="35754"/>
    <lineage>
        <taxon>Bacteria</taxon>
        <taxon>Bacillati</taxon>
        <taxon>Actinomycetota</taxon>
        <taxon>Actinomycetes</taxon>
        <taxon>Micromonosporales</taxon>
        <taxon>Micromonosporaceae</taxon>
        <taxon>Dactylosporangium</taxon>
    </lineage>
</organism>